<sequence length="230" mass="24986">MKVGCLLGLLALVSLLGQVSGRGFRIRVSRVTRVSRVSSVRIPKYTYRKALASSIPVAGMARYRLRFLGTPHFRKNPTVCYTSLPGYDNTTLKDPLGYFVCPYHATDSPKDTYCCGLADEQYCCGYWKSGGRVAGAVIGIILAVIFVTIAICCLAVSCCCKDDEEENNGVPLDDAQKMEETHPMNPDGPTGNVDSSYPVDPPPAGHSPAPPYDAAVTPQYQPYPDQPQKV</sequence>
<evidence type="ECO:0000256" key="1">
    <source>
        <dbReference type="ARBA" id="ARBA00004370"/>
    </source>
</evidence>
<comment type="subcellular location">
    <subcellularLocation>
        <location evidence="1">Membrane</location>
    </subcellularLocation>
</comment>
<reference evidence="8" key="1">
    <citation type="submission" date="2020-06" db="EMBL/GenBank/DDBJ databases">
        <title>Draft genome of Bugula neritina, a colonial animal packing powerful symbionts and potential medicines.</title>
        <authorList>
            <person name="Rayko M."/>
        </authorList>
    </citation>
    <scope>NUCLEOTIDE SEQUENCE [LARGE SCALE GENOMIC DNA]</scope>
    <source>
        <strain evidence="8">Kwan_BN1</strain>
    </source>
</reference>
<dbReference type="GO" id="GO:0016020">
    <property type="term" value="C:membrane"/>
    <property type="evidence" value="ECO:0007669"/>
    <property type="project" value="UniProtKB-SubCell"/>
</dbReference>
<evidence type="ECO:0000256" key="6">
    <source>
        <dbReference type="SAM" id="Phobius"/>
    </source>
</evidence>
<keyword evidence="2 6" id="KW-0812">Transmembrane</keyword>
<keyword evidence="9" id="KW-1185">Reference proteome</keyword>
<evidence type="ECO:0000256" key="5">
    <source>
        <dbReference type="SAM" id="MobiDB-lite"/>
    </source>
</evidence>
<feature type="transmembrane region" description="Helical" evidence="6">
    <location>
        <begin position="136"/>
        <end position="157"/>
    </location>
</feature>
<feature type="compositionally biased region" description="Pro residues" evidence="5">
    <location>
        <begin position="199"/>
        <end position="211"/>
    </location>
</feature>
<evidence type="ECO:0000256" key="4">
    <source>
        <dbReference type="ARBA" id="ARBA00023136"/>
    </source>
</evidence>
<keyword evidence="3 6" id="KW-1133">Transmembrane helix</keyword>
<keyword evidence="7" id="KW-0732">Signal</keyword>
<proteinExistence type="predicted"/>
<dbReference type="AlphaFoldDB" id="A0A7J7JUW8"/>
<name>A0A7J7JUW8_BUGNE</name>
<feature type="region of interest" description="Disordered" evidence="5">
    <location>
        <begin position="175"/>
        <end position="230"/>
    </location>
</feature>
<protein>
    <submittedName>
        <fullName evidence="8">Uncharacterized protein</fullName>
    </submittedName>
</protein>
<feature type="signal peptide" evidence="7">
    <location>
        <begin position="1"/>
        <end position="21"/>
    </location>
</feature>
<organism evidence="8 9">
    <name type="scientific">Bugula neritina</name>
    <name type="common">Brown bryozoan</name>
    <name type="synonym">Sertularia neritina</name>
    <dbReference type="NCBI Taxonomy" id="10212"/>
    <lineage>
        <taxon>Eukaryota</taxon>
        <taxon>Metazoa</taxon>
        <taxon>Spiralia</taxon>
        <taxon>Lophotrochozoa</taxon>
        <taxon>Bryozoa</taxon>
        <taxon>Gymnolaemata</taxon>
        <taxon>Cheilostomatida</taxon>
        <taxon>Flustrina</taxon>
        <taxon>Buguloidea</taxon>
        <taxon>Bugulidae</taxon>
        <taxon>Bugula</taxon>
    </lineage>
</organism>
<accession>A0A7J7JUW8</accession>
<dbReference type="PANTHER" id="PTHR31395">
    <property type="entry name" value="SHISA"/>
    <property type="match status" value="1"/>
</dbReference>
<gene>
    <name evidence="8" type="ORF">EB796_012178</name>
</gene>
<comment type="caution">
    <text evidence="8">The sequence shown here is derived from an EMBL/GenBank/DDBJ whole genome shotgun (WGS) entry which is preliminary data.</text>
</comment>
<dbReference type="PANTHER" id="PTHR31395:SF23">
    <property type="entry name" value="GEO05642P1"/>
    <property type="match status" value="1"/>
</dbReference>
<feature type="compositionally biased region" description="Low complexity" evidence="5">
    <location>
        <begin position="218"/>
        <end position="230"/>
    </location>
</feature>
<dbReference type="Proteomes" id="UP000593567">
    <property type="component" value="Unassembled WGS sequence"/>
</dbReference>
<feature type="chain" id="PRO_5029725420" evidence="7">
    <location>
        <begin position="22"/>
        <end position="230"/>
    </location>
</feature>
<dbReference type="InterPro" id="IPR026910">
    <property type="entry name" value="Shisa"/>
</dbReference>
<evidence type="ECO:0000256" key="3">
    <source>
        <dbReference type="ARBA" id="ARBA00022989"/>
    </source>
</evidence>
<evidence type="ECO:0000256" key="2">
    <source>
        <dbReference type="ARBA" id="ARBA00022692"/>
    </source>
</evidence>
<evidence type="ECO:0000313" key="9">
    <source>
        <dbReference type="Proteomes" id="UP000593567"/>
    </source>
</evidence>
<dbReference type="EMBL" id="VXIV02001811">
    <property type="protein sequence ID" value="KAF6029491.1"/>
    <property type="molecule type" value="Genomic_DNA"/>
</dbReference>
<keyword evidence="4 6" id="KW-0472">Membrane</keyword>
<evidence type="ECO:0000256" key="7">
    <source>
        <dbReference type="SAM" id="SignalP"/>
    </source>
</evidence>
<evidence type="ECO:0000313" key="8">
    <source>
        <dbReference type="EMBL" id="KAF6029491.1"/>
    </source>
</evidence>